<dbReference type="Gene3D" id="3.40.50.300">
    <property type="entry name" value="P-loop containing nucleotide triphosphate hydrolases"/>
    <property type="match status" value="1"/>
</dbReference>
<sequence length="329" mass="35397">MNPQPTAVAEAQPQPQRDSAIACRGLVRIYAAKGIEVQALQGLDLDIASGELVAIVGASGSGKSTLLGILSAHDRPTAGTAVVAGMPVQALTRAQRLHYRRRVVGFVWQNTERNLVPYLSIEDNLTLARSLGSGRRPAGARSTTAAQLVELMGIGDVLGRLPGEISGGQRQRAAIAVGLVNEPEVLLADEPTGELDDATSAEVLEMMRLVNHELGTTTLIVTHDATVSEHVGRTIQIRDGRISSEVFRDHHDILSGSGVHREFTVVDSVGRMQLPTEYLAALQIRDRARLELLEDHVGVFPETPRQPAPTAEGRPEPRQKPEPKEGDDD</sequence>
<dbReference type="InterPro" id="IPR003593">
    <property type="entry name" value="AAA+_ATPase"/>
</dbReference>
<dbReference type="GO" id="GO:0016887">
    <property type="term" value="F:ATP hydrolysis activity"/>
    <property type="evidence" value="ECO:0007669"/>
    <property type="project" value="InterPro"/>
</dbReference>
<dbReference type="PROSITE" id="PS00211">
    <property type="entry name" value="ABC_TRANSPORTER_1"/>
    <property type="match status" value="1"/>
</dbReference>
<dbReference type="CDD" id="cd03255">
    <property type="entry name" value="ABC_MJ0796_LolCDE_FtsE"/>
    <property type="match status" value="1"/>
</dbReference>
<organism evidence="6 7">
    <name type="scientific">Humibacter ginsenosidimutans</name>
    <dbReference type="NCBI Taxonomy" id="2599293"/>
    <lineage>
        <taxon>Bacteria</taxon>
        <taxon>Bacillati</taxon>
        <taxon>Actinomycetota</taxon>
        <taxon>Actinomycetes</taxon>
        <taxon>Micrococcales</taxon>
        <taxon>Microbacteriaceae</taxon>
        <taxon>Humibacter</taxon>
    </lineage>
</organism>
<keyword evidence="3 6" id="KW-0067">ATP-binding</keyword>
<dbReference type="SMART" id="SM00382">
    <property type="entry name" value="AAA"/>
    <property type="match status" value="1"/>
</dbReference>
<reference evidence="6 7" key="1">
    <citation type="submission" date="2019-07" db="EMBL/GenBank/DDBJ databases">
        <title>Full genome sequence of Humibacter sp. WJ7-1.</title>
        <authorList>
            <person name="Im W.-T."/>
        </authorList>
    </citation>
    <scope>NUCLEOTIDE SEQUENCE [LARGE SCALE GENOMIC DNA]</scope>
    <source>
        <strain evidence="6 7">WJ7-1</strain>
    </source>
</reference>
<dbReference type="InterPro" id="IPR017911">
    <property type="entry name" value="MacB-like_ATP-bd"/>
</dbReference>
<feature type="domain" description="ABC transporter" evidence="5">
    <location>
        <begin position="21"/>
        <end position="264"/>
    </location>
</feature>
<evidence type="ECO:0000313" key="7">
    <source>
        <dbReference type="Proteomes" id="UP000320216"/>
    </source>
</evidence>
<keyword evidence="2" id="KW-0547">Nucleotide-binding</keyword>
<dbReference type="InterPro" id="IPR027417">
    <property type="entry name" value="P-loop_NTPase"/>
</dbReference>
<evidence type="ECO:0000256" key="2">
    <source>
        <dbReference type="ARBA" id="ARBA00022741"/>
    </source>
</evidence>
<dbReference type="PROSITE" id="PS50893">
    <property type="entry name" value="ABC_TRANSPORTER_2"/>
    <property type="match status" value="1"/>
</dbReference>
<dbReference type="RefSeq" id="WP_146319887.1">
    <property type="nucleotide sequence ID" value="NZ_CP042305.1"/>
</dbReference>
<evidence type="ECO:0000256" key="3">
    <source>
        <dbReference type="ARBA" id="ARBA00022840"/>
    </source>
</evidence>
<dbReference type="PANTHER" id="PTHR24220:SF685">
    <property type="entry name" value="ABC TRANSPORTER RELATED"/>
    <property type="match status" value="1"/>
</dbReference>
<dbReference type="KEGG" id="huw:FPZ11_08120"/>
<gene>
    <name evidence="6" type="ORF">FPZ11_08120</name>
</gene>
<dbReference type="GO" id="GO:0005524">
    <property type="term" value="F:ATP binding"/>
    <property type="evidence" value="ECO:0007669"/>
    <property type="project" value="UniProtKB-KW"/>
</dbReference>
<dbReference type="EMBL" id="CP042305">
    <property type="protein sequence ID" value="QDZ14725.1"/>
    <property type="molecule type" value="Genomic_DNA"/>
</dbReference>
<evidence type="ECO:0000256" key="1">
    <source>
        <dbReference type="ARBA" id="ARBA00022448"/>
    </source>
</evidence>
<dbReference type="SUPFAM" id="SSF52540">
    <property type="entry name" value="P-loop containing nucleoside triphosphate hydrolases"/>
    <property type="match status" value="1"/>
</dbReference>
<feature type="region of interest" description="Disordered" evidence="4">
    <location>
        <begin position="298"/>
        <end position="329"/>
    </location>
</feature>
<evidence type="ECO:0000313" key="6">
    <source>
        <dbReference type="EMBL" id="QDZ14725.1"/>
    </source>
</evidence>
<evidence type="ECO:0000259" key="5">
    <source>
        <dbReference type="PROSITE" id="PS50893"/>
    </source>
</evidence>
<proteinExistence type="predicted"/>
<feature type="compositionally biased region" description="Basic and acidic residues" evidence="4">
    <location>
        <begin position="313"/>
        <end position="329"/>
    </location>
</feature>
<dbReference type="InterPro" id="IPR003439">
    <property type="entry name" value="ABC_transporter-like_ATP-bd"/>
</dbReference>
<protein>
    <submittedName>
        <fullName evidence="6">ABC transporter ATP-binding protein</fullName>
    </submittedName>
</protein>
<dbReference type="GO" id="GO:0022857">
    <property type="term" value="F:transmembrane transporter activity"/>
    <property type="evidence" value="ECO:0007669"/>
    <property type="project" value="TreeGrafter"/>
</dbReference>
<name>A0A5B8M4K6_9MICO</name>
<evidence type="ECO:0000256" key="4">
    <source>
        <dbReference type="SAM" id="MobiDB-lite"/>
    </source>
</evidence>
<dbReference type="OrthoDB" id="9802264at2"/>
<dbReference type="GO" id="GO:0005886">
    <property type="term" value="C:plasma membrane"/>
    <property type="evidence" value="ECO:0007669"/>
    <property type="project" value="TreeGrafter"/>
</dbReference>
<accession>A0A5B8M4K6</accession>
<dbReference type="InterPro" id="IPR017871">
    <property type="entry name" value="ABC_transporter-like_CS"/>
</dbReference>
<dbReference type="Proteomes" id="UP000320216">
    <property type="component" value="Chromosome"/>
</dbReference>
<dbReference type="Pfam" id="PF00005">
    <property type="entry name" value="ABC_tran"/>
    <property type="match status" value="1"/>
</dbReference>
<keyword evidence="7" id="KW-1185">Reference proteome</keyword>
<dbReference type="InterPro" id="IPR015854">
    <property type="entry name" value="ABC_transpr_LolD-like"/>
</dbReference>
<keyword evidence="1" id="KW-0813">Transport</keyword>
<dbReference type="AlphaFoldDB" id="A0A5B8M4K6"/>
<dbReference type="PANTHER" id="PTHR24220">
    <property type="entry name" value="IMPORT ATP-BINDING PROTEIN"/>
    <property type="match status" value="1"/>
</dbReference>